<sequence length="138" mass="15809">KHALQSFLKLCNDIKTAAKAGSRIAKEVISTIEKLEQHLHHTFFNEISRAQILKLNSPILQKKEGYREVLKAWLMFDLAAKLVWKGGEDVYASGKKDIATLYEYWLFFTLLDLLKEIFQMNPADLEDLIKPTSDGLSL</sequence>
<dbReference type="Proteomes" id="UP000703674">
    <property type="component" value="Unassembled WGS sequence"/>
</dbReference>
<proteinExistence type="predicted"/>
<evidence type="ECO:0000313" key="2">
    <source>
        <dbReference type="EMBL" id="NJW55090.1"/>
    </source>
</evidence>
<evidence type="ECO:0000259" key="1">
    <source>
        <dbReference type="Pfam" id="PF09823"/>
    </source>
</evidence>
<organism evidence="2 3">
    <name type="scientific">Salinimicrobium oceani</name>
    <dbReference type="NCBI Taxonomy" id="2722702"/>
    <lineage>
        <taxon>Bacteria</taxon>
        <taxon>Pseudomonadati</taxon>
        <taxon>Bacteroidota</taxon>
        <taxon>Flavobacteriia</taxon>
        <taxon>Flavobacteriales</taxon>
        <taxon>Flavobacteriaceae</taxon>
        <taxon>Salinimicrobium</taxon>
    </lineage>
</organism>
<protein>
    <submittedName>
        <fullName evidence="2">DUF2357 domain-containing protein</fullName>
    </submittedName>
</protein>
<dbReference type="InterPro" id="IPR018633">
    <property type="entry name" value="DUF2357"/>
</dbReference>
<feature type="non-terminal residue" evidence="2">
    <location>
        <position position="138"/>
    </location>
</feature>
<reference evidence="2 3" key="1">
    <citation type="submission" date="2020-03" db="EMBL/GenBank/DDBJ databases">
        <title>Salinimicrobium sp. nov, isolated from SCS.</title>
        <authorList>
            <person name="Cao W.R."/>
        </authorList>
    </citation>
    <scope>NUCLEOTIDE SEQUENCE [LARGE SCALE GENOMIC DNA]</scope>
    <source>
        <strain evidence="3">J15B91</strain>
    </source>
</reference>
<feature type="domain" description="DUF2357" evidence="1">
    <location>
        <begin position="2"/>
        <end position="73"/>
    </location>
</feature>
<evidence type="ECO:0000313" key="3">
    <source>
        <dbReference type="Proteomes" id="UP000703674"/>
    </source>
</evidence>
<name>A0ABX1D3T7_9FLAO</name>
<keyword evidence="3" id="KW-1185">Reference proteome</keyword>
<dbReference type="Pfam" id="PF09823">
    <property type="entry name" value="DUF2357"/>
    <property type="match status" value="1"/>
</dbReference>
<dbReference type="EMBL" id="JAAVJR010000796">
    <property type="protein sequence ID" value="NJW55090.1"/>
    <property type="molecule type" value="Genomic_DNA"/>
</dbReference>
<comment type="caution">
    <text evidence="2">The sequence shown here is derived from an EMBL/GenBank/DDBJ whole genome shotgun (WGS) entry which is preliminary data.</text>
</comment>
<feature type="non-terminal residue" evidence="2">
    <location>
        <position position="1"/>
    </location>
</feature>
<accession>A0ABX1D3T7</accession>
<gene>
    <name evidence="2" type="ORF">HC175_19445</name>
</gene>